<reference evidence="1 2" key="1">
    <citation type="journal article" date="2010" name="Vet. Microbiol.">
        <title>Production of haemolysins by strains of the Actinobacillus minor/porcitonsillarum complex.</title>
        <authorList>
            <person name="Arya G."/>
            <person name="Niven D.F."/>
        </authorList>
    </citation>
    <scope>NUCLEOTIDE SEQUENCE [LARGE SCALE GENOMIC DNA]</scope>
    <source>
        <strain evidence="2">strain 202</strain>
    </source>
</reference>
<sequence>MSNNNLDSFSINRDELLVNVKLLENIIQGCRYRLNIDLLKLPKNDEIYEKVLFFKSMW</sequence>
<name>A0ABM9XIZ7_9PAST</name>
<dbReference type="Proteomes" id="UP000003394">
    <property type="component" value="Unassembled WGS sequence"/>
</dbReference>
<comment type="caution">
    <text evidence="1">The sequence shown here is derived from an EMBL/GenBank/DDBJ whole genome shotgun (WGS) entry which is preliminary data.</text>
</comment>
<evidence type="ECO:0000313" key="1">
    <source>
        <dbReference type="EMBL" id="EEF16114.1"/>
    </source>
</evidence>
<dbReference type="RefSeq" id="WP_005817700.1">
    <property type="nucleotide sequence ID" value="NZ_ACFT01000002.1"/>
</dbReference>
<gene>
    <name evidence="1" type="ORF">AM202_0068</name>
</gene>
<protein>
    <submittedName>
        <fullName evidence="1">Uncharacterized protein</fullName>
    </submittedName>
</protein>
<evidence type="ECO:0000313" key="2">
    <source>
        <dbReference type="Proteomes" id="UP000003394"/>
    </source>
</evidence>
<keyword evidence="2" id="KW-1185">Reference proteome</keyword>
<proteinExistence type="predicted"/>
<dbReference type="EMBL" id="ACFT01000002">
    <property type="protein sequence ID" value="EEF16114.1"/>
    <property type="molecule type" value="Genomic_DNA"/>
</dbReference>
<organism evidence="1 2">
    <name type="scientific">Actinobacillus minor 202</name>
    <dbReference type="NCBI Taxonomy" id="591023"/>
    <lineage>
        <taxon>Bacteria</taxon>
        <taxon>Pseudomonadati</taxon>
        <taxon>Pseudomonadota</taxon>
        <taxon>Gammaproteobacteria</taxon>
        <taxon>Pasteurellales</taxon>
        <taxon>Pasteurellaceae</taxon>
        <taxon>Actinobacillus</taxon>
    </lineage>
</organism>
<accession>A0ABM9XIZ7</accession>